<dbReference type="Pfam" id="PF02021">
    <property type="entry name" value="UPF0102"/>
    <property type="match status" value="1"/>
</dbReference>
<dbReference type="NCBIfam" id="NF009150">
    <property type="entry name" value="PRK12497.1-3"/>
    <property type="match status" value="1"/>
</dbReference>
<proteinExistence type="inferred from homology"/>
<comment type="caution">
    <text evidence="3">The sequence shown here is derived from an EMBL/GenBank/DDBJ whole genome shotgun (WGS) entry which is preliminary data.</text>
</comment>
<name>A0A085ZXV8_9FLAO</name>
<gene>
    <name evidence="3" type="ORF">IX38_01805</name>
</gene>
<dbReference type="PANTHER" id="PTHR34039:SF1">
    <property type="entry name" value="UPF0102 PROTEIN YRAN"/>
    <property type="match status" value="1"/>
</dbReference>
<accession>A0A085ZXV8</accession>
<dbReference type="Proteomes" id="UP000028703">
    <property type="component" value="Unassembled WGS sequence"/>
</dbReference>
<dbReference type="InterPro" id="IPR011335">
    <property type="entry name" value="Restrct_endonuc-II-like"/>
</dbReference>
<evidence type="ECO:0000256" key="1">
    <source>
        <dbReference type="ARBA" id="ARBA00006738"/>
    </source>
</evidence>
<dbReference type="AlphaFoldDB" id="A0A085ZXV8"/>
<dbReference type="RefSeq" id="WP_034701124.1">
    <property type="nucleotide sequence ID" value="NZ_JPRO01000001.1"/>
</dbReference>
<dbReference type="eggNOG" id="COG0792">
    <property type="taxonomic scope" value="Bacteria"/>
</dbReference>
<dbReference type="HAMAP" id="MF_00048">
    <property type="entry name" value="UPF0102"/>
    <property type="match status" value="1"/>
</dbReference>
<dbReference type="NCBIfam" id="NF009154">
    <property type="entry name" value="PRK12497.3-3"/>
    <property type="match status" value="1"/>
</dbReference>
<evidence type="ECO:0000256" key="2">
    <source>
        <dbReference type="HAMAP-Rule" id="MF_00048"/>
    </source>
</evidence>
<comment type="similarity">
    <text evidence="1 2">Belongs to the UPF0102 family.</text>
</comment>
<dbReference type="InterPro" id="IPR003509">
    <property type="entry name" value="UPF0102_YraN-like"/>
</dbReference>
<dbReference type="CDD" id="cd20736">
    <property type="entry name" value="PoNe_Nuclease"/>
    <property type="match status" value="1"/>
</dbReference>
<dbReference type="PANTHER" id="PTHR34039">
    <property type="entry name" value="UPF0102 PROTEIN YRAN"/>
    <property type="match status" value="1"/>
</dbReference>
<keyword evidence="4" id="KW-1185">Reference proteome</keyword>
<dbReference type="STRING" id="421531.IX38_01805"/>
<reference evidence="3 4" key="1">
    <citation type="submission" date="2014-07" db="EMBL/GenBank/DDBJ databases">
        <title>Genome of Chryseobacterium luteum DSM 18605.</title>
        <authorList>
            <person name="Stropko S.J."/>
            <person name="Pipes S.E."/>
            <person name="Newman J.D."/>
        </authorList>
    </citation>
    <scope>NUCLEOTIDE SEQUENCE [LARGE SCALE GENOMIC DNA]</scope>
    <source>
        <strain evidence="3 4">DSM 18605</strain>
    </source>
</reference>
<evidence type="ECO:0000313" key="3">
    <source>
        <dbReference type="EMBL" id="KFF09272.1"/>
    </source>
</evidence>
<sequence length="123" mass="14076">MATHNDFGKIAEDLAAEYLQKNGYKIVTRNFRFQKAEIDIIAEKENLIIIVEVKARSTDAFMLPQEAVTKTKIKSIVTAANHYLEEFDKNSEVRFDIISVLPDEKKKLIVEHITDAFEAFDAN</sequence>
<dbReference type="SUPFAM" id="SSF52980">
    <property type="entry name" value="Restriction endonuclease-like"/>
    <property type="match status" value="1"/>
</dbReference>
<dbReference type="GO" id="GO:0003676">
    <property type="term" value="F:nucleic acid binding"/>
    <property type="evidence" value="ECO:0007669"/>
    <property type="project" value="InterPro"/>
</dbReference>
<dbReference type="Gene3D" id="3.40.1350.10">
    <property type="match status" value="1"/>
</dbReference>
<dbReference type="OrthoDB" id="9802516at2"/>
<organism evidence="3 4">
    <name type="scientific">Chryseobacterium luteum</name>
    <dbReference type="NCBI Taxonomy" id="421531"/>
    <lineage>
        <taxon>Bacteria</taxon>
        <taxon>Pseudomonadati</taxon>
        <taxon>Bacteroidota</taxon>
        <taxon>Flavobacteriia</taxon>
        <taxon>Flavobacteriales</taxon>
        <taxon>Weeksellaceae</taxon>
        <taxon>Chryseobacterium group</taxon>
        <taxon>Chryseobacterium</taxon>
    </lineage>
</organism>
<protein>
    <recommendedName>
        <fullName evidence="2">UPF0102 protein IX38_01805</fullName>
    </recommendedName>
</protein>
<dbReference type="InterPro" id="IPR011856">
    <property type="entry name" value="tRNA_endonuc-like_dom_sf"/>
</dbReference>
<evidence type="ECO:0000313" key="4">
    <source>
        <dbReference type="Proteomes" id="UP000028703"/>
    </source>
</evidence>
<dbReference type="EMBL" id="JPRO01000001">
    <property type="protein sequence ID" value="KFF09272.1"/>
    <property type="molecule type" value="Genomic_DNA"/>
</dbReference>